<dbReference type="EMBL" id="LSMT01000023">
    <property type="protein sequence ID" value="PFX32461.1"/>
    <property type="molecule type" value="Genomic_DNA"/>
</dbReference>
<dbReference type="STRING" id="50429.A0A2B4SRE6"/>
<gene>
    <name evidence="5" type="ORF">AWC38_SpisGene2712</name>
</gene>
<dbReference type="OrthoDB" id="5946976at2759"/>
<dbReference type="InterPro" id="IPR012338">
    <property type="entry name" value="Beta-lactam/transpept-like"/>
</dbReference>
<reference evidence="6" key="1">
    <citation type="journal article" date="2017" name="bioRxiv">
        <title>Comparative analysis of the genomes of Stylophora pistillata and Acropora digitifera provides evidence for extensive differences between species of corals.</title>
        <authorList>
            <person name="Voolstra C.R."/>
            <person name="Li Y."/>
            <person name="Liew Y.J."/>
            <person name="Baumgarten S."/>
            <person name="Zoccola D."/>
            <person name="Flot J.-F."/>
            <person name="Tambutte S."/>
            <person name="Allemand D."/>
            <person name="Aranda M."/>
        </authorList>
    </citation>
    <scope>NUCLEOTIDE SEQUENCE [LARGE SCALE GENOMIC DNA]</scope>
</reference>
<feature type="transmembrane region" description="Helical" evidence="3">
    <location>
        <begin position="95"/>
        <end position="116"/>
    </location>
</feature>
<evidence type="ECO:0000313" key="6">
    <source>
        <dbReference type="Proteomes" id="UP000225706"/>
    </source>
</evidence>
<keyword evidence="6" id="KW-1185">Reference proteome</keyword>
<feature type="domain" description="Beta-lactamase-related" evidence="4">
    <location>
        <begin position="270"/>
        <end position="365"/>
    </location>
</feature>
<feature type="region of interest" description="Disordered" evidence="2">
    <location>
        <begin position="122"/>
        <end position="142"/>
    </location>
</feature>
<comment type="caution">
    <text evidence="5">The sequence shown here is derived from an EMBL/GenBank/DDBJ whole genome shotgun (WGS) entry which is preliminary data.</text>
</comment>
<dbReference type="Pfam" id="PF00144">
    <property type="entry name" value="Beta-lactamase"/>
    <property type="match status" value="1"/>
</dbReference>
<feature type="compositionally biased region" description="Polar residues" evidence="2">
    <location>
        <begin position="127"/>
        <end position="140"/>
    </location>
</feature>
<dbReference type="SUPFAM" id="SSF56601">
    <property type="entry name" value="beta-lactamase/transpeptidase-like"/>
    <property type="match status" value="1"/>
</dbReference>
<accession>A0A2B4SRE6</accession>
<dbReference type="AlphaFoldDB" id="A0A2B4SRE6"/>
<sequence>MALQGIYFSSPKVQKQYDSATKHPKGIMNDAYDHPEGPQTPSFGGSYAPRDDRPSAAYSYQENGTSRPHLPSSSSTLGFTPPKEQKRKNRCGAKCILIPLLVLFIILFLVMVVLYFKRDSSSEKENVNGNNPTDSEVKQTPSPPCLSIPKPVPFATLPERLKTELKQLEALIIKQVELGGPMAVTSNIVYMNKVIWEGEYGVMNNSETPKRKPSVTAILPLASVSKVLTVLMLFKLHNDGFVNSLDDPVNKYQSDFSVKNPFGNDPITLSNLGVALLGRVLGERFGNGAGYEGWIKNNLLDSFEMTDTSFVLDDSIKKRIPVGYFRPTEFSNIKEWGWLNPTGGVFSTVTDFAKYCVYKKLSESEYQISELALEGLSQIFCWYVLGDGKSVVGTPWEITILDDLLLRMKGGDVFGYHAAIQLLPELKLAFNLFCTHCEALRYHFIEQFNKNFIPALKDVLRNEAKKKIVLPPDTKPFIGVYRVDGLAYLRFLEVKLKEGQLFISINGQYDAFLLNYTKPLTFTIILPSSLPCVGKFSLGVDNDLVVFDIPSNVDGLCDKFTMYSAAPSGYVLGDAKSVVGTPWEITILDDLLVRSKAGDVFGYHAAIQLLPELKLAFNLFCTHCGALRLHFSTQFKKNFIPALKEVLRNEAQKKIVLPPDTKPFIGVYRVDGLAYLRFLEVKLKDGQLLMSLNGQYDAFLLNYTKPLTFKMIMLSSLSCFDKFTLGVNNELVVFDSPSSVDGLCDKFAMYSASPSGKTFFYRKRD</sequence>
<dbReference type="InterPro" id="IPR001466">
    <property type="entry name" value="Beta-lactam-related"/>
</dbReference>
<keyword evidence="3" id="KW-0472">Membrane</keyword>
<evidence type="ECO:0000256" key="1">
    <source>
        <dbReference type="ARBA" id="ARBA00038473"/>
    </source>
</evidence>
<evidence type="ECO:0000259" key="4">
    <source>
        <dbReference type="Pfam" id="PF00144"/>
    </source>
</evidence>
<keyword evidence="3" id="KW-0812">Transmembrane</keyword>
<comment type="similarity">
    <text evidence="1">Belongs to the beta-lactamase family.</text>
</comment>
<protein>
    <submittedName>
        <fullName evidence="5">Beta-lactamase-like protein 3</fullName>
    </submittedName>
</protein>
<feature type="compositionally biased region" description="Polar residues" evidence="2">
    <location>
        <begin position="58"/>
        <end position="78"/>
    </location>
</feature>
<evidence type="ECO:0000256" key="2">
    <source>
        <dbReference type="SAM" id="MobiDB-lite"/>
    </source>
</evidence>
<dbReference type="Proteomes" id="UP000225706">
    <property type="component" value="Unassembled WGS sequence"/>
</dbReference>
<dbReference type="PANTHER" id="PTHR22935">
    <property type="entry name" value="PENICILLIN-BINDING PROTEIN"/>
    <property type="match status" value="1"/>
</dbReference>
<dbReference type="Gene3D" id="3.40.710.10">
    <property type="entry name" value="DD-peptidase/beta-lactamase superfamily"/>
    <property type="match status" value="2"/>
</dbReference>
<dbReference type="PANTHER" id="PTHR22935:SF95">
    <property type="entry name" value="BETA-LACTAMASE-LIKE 1-RELATED"/>
    <property type="match status" value="1"/>
</dbReference>
<name>A0A2B4SRE6_STYPI</name>
<dbReference type="InterPro" id="IPR051478">
    <property type="entry name" value="Beta-lactamase-like_AB/R"/>
</dbReference>
<feature type="region of interest" description="Disordered" evidence="2">
    <location>
        <begin position="1"/>
        <end position="86"/>
    </location>
</feature>
<keyword evidence="3" id="KW-1133">Transmembrane helix</keyword>
<organism evidence="5 6">
    <name type="scientific">Stylophora pistillata</name>
    <name type="common">Smooth cauliflower coral</name>
    <dbReference type="NCBI Taxonomy" id="50429"/>
    <lineage>
        <taxon>Eukaryota</taxon>
        <taxon>Metazoa</taxon>
        <taxon>Cnidaria</taxon>
        <taxon>Anthozoa</taxon>
        <taxon>Hexacorallia</taxon>
        <taxon>Scleractinia</taxon>
        <taxon>Astrocoeniina</taxon>
        <taxon>Pocilloporidae</taxon>
        <taxon>Stylophora</taxon>
    </lineage>
</organism>
<proteinExistence type="inferred from homology"/>
<evidence type="ECO:0000256" key="3">
    <source>
        <dbReference type="SAM" id="Phobius"/>
    </source>
</evidence>
<evidence type="ECO:0000313" key="5">
    <source>
        <dbReference type="EMBL" id="PFX32461.1"/>
    </source>
</evidence>